<feature type="compositionally biased region" description="Basic and acidic residues" evidence="1">
    <location>
        <begin position="180"/>
        <end position="214"/>
    </location>
</feature>
<feature type="region of interest" description="Disordered" evidence="1">
    <location>
        <begin position="1"/>
        <end position="240"/>
    </location>
</feature>
<feature type="region of interest" description="Disordered" evidence="1">
    <location>
        <begin position="319"/>
        <end position="367"/>
    </location>
</feature>
<dbReference type="AlphaFoldDB" id="A0A8S1HDQ7"/>
<dbReference type="Proteomes" id="UP000835052">
    <property type="component" value="Unassembled WGS sequence"/>
</dbReference>
<feature type="domain" description="Hyaluronan/mRNA-binding protein" evidence="2">
    <location>
        <begin position="178"/>
        <end position="278"/>
    </location>
</feature>
<reference evidence="3" key="1">
    <citation type="submission" date="2020-10" db="EMBL/GenBank/DDBJ databases">
        <authorList>
            <person name="Kikuchi T."/>
        </authorList>
    </citation>
    <scope>NUCLEOTIDE SEQUENCE</scope>
    <source>
        <strain evidence="3">NKZ352</strain>
    </source>
</reference>
<accession>A0A8S1HDQ7</accession>
<feature type="compositionally biased region" description="Gly residues" evidence="1">
    <location>
        <begin position="346"/>
        <end position="356"/>
    </location>
</feature>
<dbReference type="GO" id="GO:0005634">
    <property type="term" value="C:nucleus"/>
    <property type="evidence" value="ECO:0007669"/>
    <property type="project" value="TreeGrafter"/>
</dbReference>
<dbReference type="GO" id="GO:0005737">
    <property type="term" value="C:cytoplasm"/>
    <property type="evidence" value="ECO:0007669"/>
    <property type="project" value="TreeGrafter"/>
</dbReference>
<feature type="compositionally biased region" description="Basic and acidic residues" evidence="1">
    <location>
        <begin position="325"/>
        <end position="343"/>
    </location>
</feature>
<sequence>MAFEYGVNVTNKYGNISDDEEFDDPRELLQKVTALAAQKKEDKPAAKPAPPTKEAPKPFSSGKENRPASGGERGRGSRGRGRGGAGRPREGFEHGGERTGETRGRGGPRRGGERGERGGRPFRGRGGAVTSPSSEESPNKEHSSYDENFDGNTEGRPRGRGRGGFTLGGRGGGGRGGRGRQFDRQSGSDRTGVRSFEKKDGHGKGNWGDQKDELAAETENLASVEENQEPEAPREKTAEEIRFEQEKEEFAKMKTLKEFRAQSQADAHKFNTRKAGEGDNENFGKLVPIKKDLIPDKEEDEIVVVKKEPKKQLLDINITFAENNRGGRDNRDFRSERGNDRPARGRGSGRGRGGAGNSSRAYGTTFDSSLEAFPALGAK</sequence>
<evidence type="ECO:0000256" key="1">
    <source>
        <dbReference type="SAM" id="MobiDB-lite"/>
    </source>
</evidence>
<dbReference type="InterPro" id="IPR039764">
    <property type="entry name" value="HABP4/SERBP1-like"/>
</dbReference>
<feature type="compositionally biased region" description="Basic and acidic residues" evidence="1">
    <location>
        <begin position="231"/>
        <end position="240"/>
    </location>
</feature>
<dbReference type="PANTHER" id="PTHR12299:SF17">
    <property type="entry name" value="AT19571P-RELATED"/>
    <property type="match status" value="1"/>
</dbReference>
<organism evidence="3 4">
    <name type="scientific">Caenorhabditis auriculariae</name>
    <dbReference type="NCBI Taxonomy" id="2777116"/>
    <lineage>
        <taxon>Eukaryota</taxon>
        <taxon>Metazoa</taxon>
        <taxon>Ecdysozoa</taxon>
        <taxon>Nematoda</taxon>
        <taxon>Chromadorea</taxon>
        <taxon>Rhabditida</taxon>
        <taxon>Rhabditina</taxon>
        <taxon>Rhabditomorpha</taxon>
        <taxon>Rhabditoidea</taxon>
        <taxon>Rhabditidae</taxon>
        <taxon>Peloderinae</taxon>
        <taxon>Caenorhabditis</taxon>
    </lineage>
</organism>
<feature type="compositionally biased region" description="Gly residues" evidence="1">
    <location>
        <begin position="162"/>
        <end position="176"/>
    </location>
</feature>
<dbReference type="InterPro" id="IPR006861">
    <property type="entry name" value="HABP4_PAIRBP1-bd"/>
</dbReference>
<proteinExistence type="predicted"/>
<evidence type="ECO:0000313" key="4">
    <source>
        <dbReference type="Proteomes" id="UP000835052"/>
    </source>
</evidence>
<comment type="caution">
    <text evidence="3">The sequence shown here is derived from an EMBL/GenBank/DDBJ whole genome shotgun (WGS) entry which is preliminary data.</text>
</comment>
<keyword evidence="4" id="KW-1185">Reference proteome</keyword>
<evidence type="ECO:0000313" key="3">
    <source>
        <dbReference type="EMBL" id="CAD6193939.1"/>
    </source>
</evidence>
<dbReference type="GO" id="GO:0003723">
    <property type="term" value="F:RNA binding"/>
    <property type="evidence" value="ECO:0007669"/>
    <property type="project" value="InterPro"/>
</dbReference>
<feature type="region of interest" description="Disordered" evidence="1">
    <location>
        <begin position="260"/>
        <end position="284"/>
    </location>
</feature>
<feature type="compositionally biased region" description="Basic and acidic residues" evidence="1">
    <location>
        <begin position="260"/>
        <end position="277"/>
    </location>
</feature>
<dbReference type="Gene3D" id="6.10.140.1040">
    <property type="match status" value="1"/>
</dbReference>
<dbReference type="EMBL" id="CAJGYM010000040">
    <property type="protein sequence ID" value="CAD6193939.1"/>
    <property type="molecule type" value="Genomic_DNA"/>
</dbReference>
<feature type="compositionally biased region" description="Basic and acidic residues" evidence="1">
    <location>
        <begin position="87"/>
        <end position="119"/>
    </location>
</feature>
<gene>
    <name evidence="3" type="ORF">CAUJ_LOCUS9858</name>
</gene>
<protein>
    <recommendedName>
        <fullName evidence="2">Hyaluronan/mRNA-binding protein domain-containing protein</fullName>
    </recommendedName>
</protein>
<dbReference type="PANTHER" id="PTHR12299">
    <property type="entry name" value="HYALURONIC ACID-BINDING PROTEIN 4"/>
    <property type="match status" value="1"/>
</dbReference>
<evidence type="ECO:0000259" key="2">
    <source>
        <dbReference type="SMART" id="SM01233"/>
    </source>
</evidence>
<name>A0A8S1HDQ7_9PELO</name>
<dbReference type="OrthoDB" id="6022699at2759"/>
<dbReference type="Pfam" id="PF04774">
    <property type="entry name" value="HABP4_PAI-RBP1"/>
    <property type="match status" value="1"/>
</dbReference>
<dbReference type="SMART" id="SM01233">
    <property type="entry name" value="HABP4_PAI-RBP1"/>
    <property type="match status" value="1"/>
</dbReference>